<gene>
    <name evidence="5" type="primary">coaE</name>
    <name evidence="7" type="ORF">IQ24_02506</name>
</gene>
<dbReference type="PANTHER" id="PTHR10695:SF46">
    <property type="entry name" value="BIFUNCTIONAL COENZYME A SYNTHASE-RELATED"/>
    <property type="match status" value="1"/>
</dbReference>
<dbReference type="Gene3D" id="3.40.50.300">
    <property type="entry name" value="P-loop containing nucleotide triphosphate hydrolases"/>
    <property type="match status" value="1"/>
</dbReference>
<keyword evidence="5" id="KW-0963">Cytoplasm</keyword>
<comment type="catalytic activity">
    <reaction evidence="5">
        <text>3'-dephospho-CoA + ATP = ADP + CoA + H(+)</text>
        <dbReference type="Rhea" id="RHEA:18245"/>
        <dbReference type="ChEBI" id="CHEBI:15378"/>
        <dbReference type="ChEBI" id="CHEBI:30616"/>
        <dbReference type="ChEBI" id="CHEBI:57287"/>
        <dbReference type="ChEBI" id="CHEBI:57328"/>
        <dbReference type="ChEBI" id="CHEBI:456216"/>
        <dbReference type="EC" id="2.7.1.24"/>
    </reaction>
</comment>
<reference evidence="7 8" key="1">
    <citation type="journal article" date="2015" name="Stand. Genomic Sci.">
        <title>Genomic Encyclopedia of Bacterial and Archaeal Type Strains, Phase III: the genomes of soil and plant-associated and newly described type strains.</title>
        <authorList>
            <person name="Whitman W.B."/>
            <person name="Woyke T."/>
            <person name="Klenk H.P."/>
            <person name="Zhou Y."/>
            <person name="Lilburn T.G."/>
            <person name="Beck B.J."/>
            <person name="De Vos P."/>
            <person name="Vandamme P."/>
            <person name="Eisen J.A."/>
            <person name="Garrity G."/>
            <person name="Hugenholtz P."/>
            <person name="Kyrpides N.C."/>
        </authorList>
    </citation>
    <scope>NUCLEOTIDE SEQUENCE [LARGE SCALE GENOMIC DNA]</scope>
    <source>
        <strain evidence="7 8">CGMCC 1.5364</strain>
    </source>
</reference>
<dbReference type="GO" id="GO:0005524">
    <property type="term" value="F:ATP binding"/>
    <property type="evidence" value="ECO:0007669"/>
    <property type="project" value="UniProtKB-UniRule"/>
</dbReference>
<dbReference type="CDD" id="cd02022">
    <property type="entry name" value="DPCK"/>
    <property type="match status" value="1"/>
</dbReference>
<proteinExistence type="inferred from homology"/>
<evidence type="ECO:0000256" key="3">
    <source>
        <dbReference type="ARBA" id="ARBA00022840"/>
    </source>
</evidence>
<dbReference type="UniPathway" id="UPA00241">
    <property type="reaction ID" value="UER00356"/>
</dbReference>
<feature type="binding site" evidence="5">
    <location>
        <begin position="12"/>
        <end position="17"/>
    </location>
    <ligand>
        <name>ATP</name>
        <dbReference type="ChEBI" id="CHEBI:30616"/>
    </ligand>
</feature>
<dbReference type="PANTHER" id="PTHR10695">
    <property type="entry name" value="DEPHOSPHO-COA KINASE-RELATED"/>
    <property type="match status" value="1"/>
</dbReference>
<keyword evidence="8" id="KW-1185">Reference proteome</keyword>
<dbReference type="Pfam" id="PF01121">
    <property type="entry name" value="CoaE"/>
    <property type="match status" value="1"/>
</dbReference>
<dbReference type="RefSeq" id="WP_145398325.1">
    <property type="nucleotide sequence ID" value="NZ_VLKU01000007.1"/>
</dbReference>
<dbReference type="GO" id="GO:0004140">
    <property type="term" value="F:dephospho-CoA kinase activity"/>
    <property type="evidence" value="ECO:0007669"/>
    <property type="project" value="UniProtKB-UniRule"/>
</dbReference>
<protein>
    <recommendedName>
        <fullName evidence="5 6">Dephospho-CoA kinase</fullName>
        <ecNumber evidence="5 6">2.7.1.24</ecNumber>
    </recommendedName>
    <alternativeName>
        <fullName evidence="5">Dephosphocoenzyme A kinase</fullName>
    </alternativeName>
</protein>
<dbReference type="GO" id="GO:0015937">
    <property type="term" value="P:coenzyme A biosynthetic process"/>
    <property type="evidence" value="ECO:0007669"/>
    <property type="project" value="UniProtKB-UniRule"/>
</dbReference>
<keyword evidence="4 5" id="KW-0173">Coenzyme A biosynthesis</keyword>
<dbReference type="InterPro" id="IPR001977">
    <property type="entry name" value="Depp_CoAkinase"/>
</dbReference>
<evidence type="ECO:0000256" key="5">
    <source>
        <dbReference type="HAMAP-Rule" id="MF_00376"/>
    </source>
</evidence>
<dbReference type="AlphaFoldDB" id="A0A562NMD3"/>
<keyword evidence="3 5" id="KW-0067">ATP-binding</keyword>
<dbReference type="SUPFAM" id="SSF52540">
    <property type="entry name" value="P-loop containing nucleoside triphosphate hydrolases"/>
    <property type="match status" value="1"/>
</dbReference>
<sequence>MSFLLGLTGGIGMGKSTASAMFRELGHPVWDADEAVHRLYAPGGAAVAPVAAAFPTALVDGGIDRGALKAVLAVEPEALTRLEALVHPLVAADRAAFIARHPDAPIIVLDIPLLYEGGSERSMDGVAVVSAPAEVQRARVMARPGMTQETLDLILSRQMPDAEKRKRADWIIPSDSLEGARAAIVDICNEIMARPPHA</sequence>
<organism evidence="7 8">
    <name type="scientific">Paracoccus sulfuroxidans</name>
    <dbReference type="NCBI Taxonomy" id="384678"/>
    <lineage>
        <taxon>Bacteria</taxon>
        <taxon>Pseudomonadati</taxon>
        <taxon>Pseudomonadota</taxon>
        <taxon>Alphaproteobacteria</taxon>
        <taxon>Rhodobacterales</taxon>
        <taxon>Paracoccaceae</taxon>
        <taxon>Paracoccus</taxon>
    </lineage>
</organism>
<evidence type="ECO:0000256" key="6">
    <source>
        <dbReference type="NCBIfam" id="TIGR00152"/>
    </source>
</evidence>
<comment type="caution">
    <text evidence="7">The sequence shown here is derived from an EMBL/GenBank/DDBJ whole genome shotgun (WGS) entry which is preliminary data.</text>
</comment>
<dbReference type="PROSITE" id="PS51219">
    <property type="entry name" value="DPCK"/>
    <property type="match status" value="1"/>
</dbReference>
<dbReference type="Proteomes" id="UP000316225">
    <property type="component" value="Unassembled WGS sequence"/>
</dbReference>
<comment type="subcellular location">
    <subcellularLocation>
        <location evidence="5">Cytoplasm</location>
    </subcellularLocation>
</comment>
<dbReference type="EC" id="2.7.1.24" evidence="5 6"/>
<comment type="pathway">
    <text evidence="5">Cofactor biosynthesis; coenzyme A biosynthesis; CoA from (R)-pantothenate: step 5/5.</text>
</comment>
<comment type="similarity">
    <text evidence="1 5">Belongs to the CoaE family.</text>
</comment>
<evidence type="ECO:0000313" key="7">
    <source>
        <dbReference type="EMBL" id="TWI33365.1"/>
    </source>
</evidence>
<dbReference type="NCBIfam" id="TIGR00152">
    <property type="entry name" value="dephospho-CoA kinase"/>
    <property type="match status" value="1"/>
</dbReference>
<keyword evidence="5" id="KW-0808">Transferase</keyword>
<evidence type="ECO:0000313" key="8">
    <source>
        <dbReference type="Proteomes" id="UP000316225"/>
    </source>
</evidence>
<dbReference type="InterPro" id="IPR027417">
    <property type="entry name" value="P-loop_NTPase"/>
</dbReference>
<dbReference type="HAMAP" id="MF_00376">
    <property type="entry name" value="Dephospho_CoA_kinase"/>
    <property type="match status" value="1"/>
</dbReference>
<evidence type="ECO:0000256" key="1">
    <source>
        <dbReference type="ARBA" id="ARBA00009018"/>
    </source>
</evidence>
<dbReference type="GO" id="GO:0005737">
    <property type="term" value="C:cytoplasm"/>
    <property type="evidence" value="ECO:0007669"/>
    <property type="project" value="UniProtKB-SubCell"/>
</dbReference>
<accession>A0A562NMD3</accession>
<keyword evidence="5 7" id="KW-0418">Kinase</keyword>
<comment type="function">
    <text evidence="5">Catalyzes the phosphorylation of the 3'-hydroxyl group of dephosphocoenzyme A to form coenzyme A.</text>
</comment>
<evidence type="ECO:0000256" key="2">
    <source>
        <dbReference type="ARBA" id="ARBA00022741"/>
    </source>
</evidence>
<dbReference type="OrthoDB" id="9812943at2"/>
<name>A0A562NMD3_9RHOB</name>
<dbReference type="EMBL" id="VLKU01000007">
    <property type="protein sequence ID" value="TWI33365.1"/>
    <property type="molecule type" value="Genomic_DNA"/>
</dbReference>
<keyword evidence="2 5" id="KW-0547">Nucleotide-binding</keyword>
<evidence type="ECO:0000256" key="4">
    <source>
        <dbReference type="ARBA" id="ARBA00022993"/>
    </source>
</evidence>